<feature type="domain" description="EF-hand" evidence="3">
    <location>
        <begin position="4"/>
        <end position="39"/>
    </location>
</feature>
<dbReference type="Gene3D" id="1.10.238.10">
    <property type="entry name" value="EF-hand"/>
    <property type="match status" value="2"/>
</dbReference>
<dbReference type="PANTHER" id="PTHR23048:SF0">
    <property type="entry name" value="CALMODULIN LIKE 3"/>
    <property type="match status" value="1"/>
</dbReference>
<keyword evidence="2" id="KW-0106">Calcium</keyword>
<dbReference type="GO" id="GO:0016460">
    <property type="term" value="C:myosin II complex"/>
    <property type="evidence" value="ECO:0007669"/>
    <property type="project" value="TreeGrafter"/>
</dbReference>
<dbReference type="Proteomes" id="UP000663860">
    <property type="component" value="Unassembled WGS sequence"/>
</dbReference>
<evidence type="ECO:0000259" key="3">
    <source>
        <dbReference type="PROSITE" id="PS50222"/>
    </source>
</evidence>
<keyword evidence="1" id="KW-0677">Repeat</keyword>
<accession>A0A813WC93</accession>
<dbReference type="SUPFAM" id="SSF47473">
    <property type="entry name" value="EF-hand"/>
    <property type="match status" value="1"/>
</dbReference>
<dbReference type="Pfam" id="PF13499">
    <property type="entry name" value="EF-hand_7"/>
    <property type="match status" value="2"/>
</dbReference>
<dbReference type="AlphaFoldDB" id="A0A813WC93"/>
<evidence type="ECO:0000313" key="6">
    <source>
        <dbReference type="Proteomes" id="UP000663860"/>
    </source>
</evidence>
<dbReference type="GO" id="GO:0005509">
    <property type="term" value="F:calcium ion binding"/>
    <property type="evidence" value="ECO:0007669"/>
    <property type="project" value="InterPro"/>
</dbReference>
<gene>
    <name evidence="4" type="ORF">IZO911_LOCUS9501</name>
    <name evidence="5" type="ORF">KXQ929_LOCUS31087</name>
</gene>
<dbReference type="InterPro" id="IPR018247">
    <property type="entry name" value="EF_Hand_1_Ca_BS"/>
</dbReference>
<dbReference type="PROSITE" id="PS50222">
    <property type="entry name" value="EF_HAND_2"/>
    <property type="match status" value="2"/>
</dbReference>
<dbReference type="InterPro" id="IPR002048">
    <property type="entry name" value="EF_hand_dom"/>
</dbReference>
<dbReference type="EMBL" id="CAJNOE010000066">
    <property type="protein sequence ID" value="CAF0849262.1"/>
    <property type="molecule type" value="Genomic_DNA"/>
</dbReference>
<protein>
    <recommendedName>
        <fullName evidence="3">EF-hand domain-containing protein</fullName>
    </recommendedName>
</protein>
<proteinExistence type="predicted"/>
<evidence type="ECO:0000256" key="1">
    <source>
        <dbReference type="ARBA" id="ARBA00022737"/>
    </source>
</evidence>
<evidence type="ECO:0000313" key="5">
    <source>
        <dbReference type="EMBL" id="CAF4043809.1"/>
    </source>
</evidence>
<dbReference type="PANTHER" id="PTHR23048">
    <property type="entry name" value="MYOSIN LIGHT CHAIN 1, 3"/>
    <property type="match status" value="1"/>
</dbReference>
<evidence type="ECO:0000256" key="2">
    <source>
        <dbReference type="ARBA" id="ARBA00022837"/>
    </source>
</evidence>
<name>A0A813WC93_9BILA</name>
<evidence type="ECO:0000313" key="4">
    <source>
        <dbReference type="EMBL" id="CAF0849262.1"/>
    </source>
</evidence>
<dbReference type="PROSITE" id="PS00018">
    <property type="entry name" value="EF_HAND_1"/>
    <property type="match status" value="2"/>
</dbReference>
<dbReference type="Proteomes" id="UP000663868">
    <property type="component" value="Unassembled WGS sequence"/>
</dbReference>
<organism evidence="4 6">
    <name type="scientific">Adineta steineri</name>
    <dbReference type="NCBI Taxonomy" id="433720"/>
    <lineage>
        <taxon>Eukaryota</taxon>
        <taxon>Metazoa</taxon>
        <taxon>Spiralia</taxon>
        <taxon>Gnathifera</taxon>
        <taxon>Rotifera</taxon>
        <taxon>Eurotatoria</taxon>
        <taxon>Bdelloidea</taxon>
        <taxon>Adinetida</taxon>
        <taxon>Adinetidae</taxon>
        <taxon>Adineta</taxon>
    </lineage>
</organism>
<feature type="domain" description="EF-hand" evidence="3">
    <location>
        <begin position="76"/>
        <end position="111"/>
    </location>
</feature>
<comment type="caution">
    <text evidence="4">The sequence shown here is derived from an EMBL/GenBank/DDBJ whole genome shotgun (WGS) entry which is preliminary data.</text>
</comment>
<reference evidence="4" key="1">
    <citation type="submission" date="2021-02" db="EMBL/GenBank/DDBJ databases">
        <authorList>
            <person name="Nowell W R."/>
        </authorList>
    </citation>
    <scope>NUCLEOTIDE SEQUENCE</scope>
</reference>
<dbReference type="EMBL" id="CAJOBB010003497">
    <property type="protein sequence ID" value="CAF4043809.1"/>
    <property type="molecule type" value="Genomic_DNA"/>
</dbReference>
<sequence length="154" mass="17790">MAAYDADDIKVLFSLFDADQNGKLGKNEVKELIELVTGERSTEDDQAKVMQFIDTNKDDVITIDEFEVLVIKYFPMTPLGVRNLFKTFDSNGDGFVDKDEFNQVIKDNADNLGERKINFFKKVFTRDDSDKVSYEQFIDSATKHYRDYVANRNN</sequence>
<dbReference type="InterPro" id="IPR011992">
    <property type="entry name" value="EF-hand-dom_pair"/>
</dbReference>
<dbReference type="SMART" id="SM00054">
    <property type="entry name" value="EFh"/>
    <property type="match status" value="3"/>
</dbReference>
<dbReference type="CDD" id="cd00051">
    <property type="entry name" value="EFh"/>
    <property type="match status" value="1"/>
</dbReference>
<dbReference type="InterPro" id="IPR050230">
    <property type="entry name" value="CALM/Myosin/TropC-like"/>
</dbReference>